<organism evidence="1">
    <name type="scientific">Anguilla anguilla</name>
    <name type="common">European freshwater eel</name>
    <name type="synonym">Muraena anguilla</name>
    <dbReference type="NCBI Taxonomy" id="7936"/>
    <lineage>
        <taxon>Eukaryota</taxon>
        <taxon>Metazoa</taxon>
        <taxon>Chordata</taxon>
        <taxon>Craniata</taxon>
        <taxon>Vertebrata</taxon>
        <taxon>Euteleostomi</taxon>
        <taxon>Actinopterygii</taxon>
        <taxon>Neopterygii</taxon>
        <taxon>Teleostei</taxon>
        <taxon>Anguilliformes</taxon>
        <taxon>Anguillidae</taxon>
        <taxon>Anguilla</taxon>
    </lineage>
</organism>
<sequence length="69" mass="7663">MTLSATHFSFTKPITFPSHHCLVNVGYLNLSQGTSVLAQRVFVICSKVVQGKQVKVLPCVSFYHELTHS</sequence>
<accession>A0A0E9ST12</accession>
<evidence type="ECO:0000313" key="1">
    <source>
        <dbReference type="EMBL" id="JAH43683.1"/>
    </source>
</evidence>
<reference evidence="1" key="1">
    <citation type="submission" date="2014-11" db="EMBL/GenBank/DDBJ databases">
        <authorList>
            <person name="Amaro Gonzalez C."/>
        </authorList>
    </citation>
    <scope>NUCLEOTIDE SEQUENCE</scope>
</reference>
<proteinExistence type="predicted"/>
<dbReference type="EMBL" id="GBXM01064894">
    <property type="protein sequence ID" value="JAH43683.1"/>
    <property type="molecule type" value="Transcribed_RNA"/>
</dbReference>
<name>A0A0E9ST12_ANGAN</name>
<dbReference type="AlphaFoldDB" id="A0A0E9ST12"/>
<reference evidence="1" key="2">
    <citation type="journal article" date="2015" name="Fish Shellfish Immunol.">
        <title>Early steps in the European eel (Anguilla anguilla)-Vibrio vulnificus interaction in the gills: Role of the RtxA13 toxin.</title>
        <authorList>
            <person name="Callol A."/>
            <person name="Pajuelo D."/>
            <person name="Ebbesson L."/>
            <person name="Teles M."/>
            <person name="MacKenzie S."/>
            <person name="Amaro C."/>
        </authorList>
    </citation>
    <scope>NUCLEOTIDE SEQUENCE</scope>
</reference>
<protein>
    <submittedName>
        <fullName evidence="1">Uncharacterized protein</fullName>
    </submittedName>
</protein>